<dbReference type="Gene3D" id="1.20.120.230">
    <property type="entry name" value="Alpha-catenin/vinculin-like"/>
    <property type="match status" value="1"/>
</dbReference>
<dbReference type="GO" id="GO:0005737">
    <property type="term" value="C:cytoplasm"/>
    <property type="evidence" value="ECO:0007669"/>
    <property type="project" value="UniProtKB-SubCell"/>
</dbReference>
<keyword evidence="4" id="KW-1185">Reference proteome</keyword>
<sequence>MRRAMDLIHYVVKDGVLDSAAQLAHITSQHGGAQGPGLVYRDPELGWLTHRLSVLSRIGRGAGADLVREYRAWWRFFTSSLPRSAAATLAAAWAISEDFKCTQLNRNWVCIALTNPALLPAGSAIEKLCEAALGDSPADRGAVVRAARCLLQAVTRVLLLADIVVVKQLLLAKDKVARSLGRLENVSNFTEFVKAFSHFGAEMVELAYLTGDRQNDTKDERRRAQMAAARQVLDRSTVMLLVSSK</sequence>
<dbReference type="SUPFAM" id="SSF47220">
    <property type="entry name" value="alpha-catenin/vinculin-like"/>
    <property type="match status" value="1"/>
</dbReference>
<dbReference type="Gene3D" id="1.10.287.160">
    <property type="entry name" value="HR1 repeat"/>
    <property type="match status" value="1"/>
</dbReference>
<protein>
    <submittedName>
        <fullName evidence="5">Alpha-catulin-like</fullName>
    </submittedName>
</protein>
<comment type="similarity">
    <text evidence="2">Belongs to the vinculin/alpha-catenin family.</text>
</comment>
<keyword evidence="3" id="KW-0963">Cytoplasm</keyword>
<evidence type="ECO:0000256" key="2">
    <source>
        <dbReference type="ARBA" id="ARBA00008376"/>
    </source>
</evidence>
<gene>
    <name evidence="5" type="primary">LOC127752274</name>
</gene>
<dbReference type="GO" id="GO:0007155">
    <property type="term" value="P:cell adhesion"/>
    <property type="evidence" value="ECO:0007669"/>
    <property type="project" value="InterPro"/>
</dbReference>
<feature type="non-terminal residue" evidence="5">
    <location>
        <position position="245"/>
    </location>
</feature>
<dbReference type="GO" id="GO:0051015">
    <property type="term" value="F:actin filament binding"/>
    <property type="evidence" value="ECO:0007669"/>
    <property type="project" value="InterPro"/>
</dbReference>
<reference evidence="5" key="1">
    <citation type="submission" date="2025-08" db="UniProtKB">
        <authorList>
            <consortium name="RefSeq"/>
        </authorList>
    </citation>
    <scope>IDENTIFICATION</scope>
    <source>
        <tissue evidence="5">Whole organism</tissue>
    </source>
</reference>
<dbReference type="AlphaFoldDB" id="A0A9C6XWD6"/>
<comment type="subcellular location">
    <subcellularLocation>
        <location evidence="1">Cytoplasm</location>
    </subcellularLocation>
</comment>
<accession>A0A9C6XWD6</accession>
<evidence type="ECO:0000256" key="3">
    <source>
        <dbReference type="ARBA" id="ARBA00022490"/>
    </source>
</evidence>
<dbReference type="GO" id="GO:0071944">
    <property type="term" value="C:cell periphery"/>
    <property type="evidence" value="ECO:0007669"/>
    <property type="project" value="UniProtKB-ARBA"/>
</dbReference>
<proteinExistence type="inferred from homology"/>
<dbReference type="PANTHER" id="PTHR46342:SF1">
    <property type="entry name" value="ALPHA-CATULIN"/>
    <property type="match status" value="1"/>
</dbReference>
<dbReference type="PANTHER" id="PTHR46342">
    <property type="entry name" value="ALPHA-CATULIN"/>
    <property type="match status" value="1"/>
</dbReference>
<evidence type="ECO:0000313" key="4">
    <source>
        <dbReference type="Proteomes" id="UP000504606"/>
    </source>
</evidence>
<evidence type="ECO:0000313" key="5">
    <source>
        <dbReference type="RefSeq" id="XP_052133091.1"/>
    </source>
</evidence>
<name>A0A9C6XWD6_FRAOC</name>
<organism evidence="4 5">
    <name type="scientific">Frankliniella occidentalis</name>
    <name type="common">Western flower thrips</name>
    <name type="synonym">Euthrips occidentalis</name>
    <dbReference type="NCBI Taxonomy" id="133901"/>
    <lineage>
        <taxon>Eukaryota</taxon>
        <taxon>Metazoa</taxon>
        <taxon>Ecdysozoa</taxon>
        <taxon>Arthropoda</taxon>
        <taxon>Hexapoda</taxon>
        <taxon>Insecta</taxon>
        <taxon>Pterygota</taxon>
        <taxon>Neoptera</taxon>
        <taxon>Paraneoptera</taxon>
        <taxon>Thysanoptera</taxon>
        <taxon>Terebrantia</taxon>
        <taxon>Thripoidea</taxon>
        <taxon>Thripidae</taxon>
        <taxon>Frankliniella</taxon>
    </lineage>
</organism>
<dbReference type="KEGG" id="foc:127752274"/>
<dbReference type="InterPro" id="IPR006077">
    <property type="entry name" value="Vinculin/catenin"/>
</dbReference>
<dbReference type="Proteomes" id="UP000504606">
    <property type="component" value="Unplaced"/>
</dbReference>
<dbReference type="GeneID" id="127752274"/>
<dbReference type="InterPro" id="IPR030045">
    <property type="entry name" value="CTNNAL1"/>
</dbReference>
<dbReference type="InterPro" id="IPR036723">
    <property type="entry name" value="Alpha-catenin/vinculin-like_sf"/>
</dbReference>
<dbReference type="RefSeq" id="XP_052133091.1">
    <property type="nucleotide sequence ID" value="XM_052277131.1"/>
</dbReference>
<dbReference type="GO" id="GO:0007266">
    <property type="term" value="P:Rho protein signal transduction"/>
    <property type="evidence" value="ECO:0007669"/>
    <property type="project" value="InterPro"/>
</dbReference>
<evidence type="ECO:0000256" key="1">
    <source>
        <dbReference type="ARBA" id="ARBA00004496"/>
    </source>
</evidence>
<dbReference type="OrthoDB" id="9933814at2759"/>
<dbReference type="Pfam" id="PF01044">
    <property type="entry name" value="Vinculin"/>
    <property type="match status" value="1"/>
</dbReference>